<feature type="region of interest" description="Disordered" evidence="5">
    <location>
        <begin position="753"/>
        <end position="778"/>
    </location>
</feature>
<keyword evidence="1" id="KW-0479">Metal-binding</keyword>
<protein>
    <submittedName>
        <fullName evidence="8">Uncharacterized protein LOC102803484</fullName>
    </submittedName>
</protein>
<dbReference type="InterPro" id="IPR001357">
    <property type="entry name" value="BRCT_dom"/>
</dbReference>
<keyword evidence="2 4" id="KW-0863">Zinc-finger</keyword>
<feature type="region of interest" description="Disordered" evidence="5">
    <location>
        <begin position="103"/>
        <end position="134"/>
    </location>
</feature>
<dbReference type="PANTHER" id="PTHR15375">
    <property type="entry name" value="ACTIVATOR OF S-PHASE KINASE-RELATED"/>
    <property type="match status" value="1"/>
</dbReference>
<keyword evidence="3" id="KW-0862">Zinc</keyword>
<organism evidence="7 8">
    <name type="scientific">Saccoglossus kowalevskii</name>
    <name type="common">Acorn worm</name>
    <dbReference type="NCBI Taxonomy" id="10224"/>
    <lineage>
        <taxon>Eukaryota</taxon>
        <taxon>Metazoa</taxon>
        <taxon>Hemichordata</taxon>
        <taxon>Enteropneusta</taxon>
        <taxon>Harrimaniidae</taxon>
        <taxon>Saccoglossus</taxon>
    </lineage>
</organism>
<evidence type="ECO:0000256" key="2">
    <source>
        <dbReference type="ARBA" id="ARBA00022771"/>
    </source>
</evidence>
<evidence type="ECO:0000256" key="1">
    <source>
        <dbReference type="ARBA" id="ARBA00022723"/>
    </source>
</evidence>
<feature type="compositionally biased region" description="Low complexity" evidence="5">
    <location>
        <begin position="113"/>
        <end position="133"/>
    </location>
</feature>
<dbReference type="Pfam" id="PF07535">
    <property type="entry name" value="zf-DBF"/>
    <property type="match status" value="1"/>
</dbReference>
<dbReference type="InterPro" id="IPR051590">
    <property type="entry name" value="Replication_Regulatory_Kinase"/>
</dbReference>
<feature type="compositionally biased region" description="Basic and acidic residues" evidence="5">
    <location>
        <begin position="1"/>
        <end position="17"/>
    </location>
</feature>
<gene>
    <name evidence="8" type="primary">LOC102803484</name>
</gene>
<dbReference type="SMART" id="SM00586">
    <property type="entry name" value="ZnF_DBF"/>
    <property type="match status" value="1"/>
</dbReference>
<dbReference type="PANTHER" id="PTHR15375:SF26">
    <property type="entry name" value="PROTEIN CHIFFON"/>
    <property type="match status" value="1"/>
</dbReference>
<dbReference type="Proteomes" id="UP000694865">
    <property type="component" value="Unplaced"/>
</dbReference>
<feature type="region of interest" description="Disordered" evidence="5">
    <location>
        <begin position="1"/>
        <end position="40"/>
    </location>
</feature>
<dbReference type="Pfam" id="PF00533">
    <property type="entry name" value="BRCT"/>
    <property type="match status" value="1"/>
</dbReference>
<dbReference type="GeneID" id="102803484"/>
<dbReference type="RefSeq" id="XP_006813926.1">
    <property type="nucleotide sequence ID" value="XM_006813863.1"/>
</dbReference>
<dbReference type="PROSITE" id="PS51265">
    <property type="entry name" value="ZF_DBF4"/>
    <property type="match status" value="1"/>
</dbReference>
<name>A0ABM0M1N5_SACKO</name>
<evidence type="ECO:0000313" key="7">
    <source>
        <dbReference type="Proteomes" id="UP000694865"/>
    </source>
</evidence>
<evidence type="ECO:0000259" key="6">
    <source>
        <dbReference type="PROSITE" id="PS51265"/>
    </source>
</evidence>
<feature type="compositionally biased region" description="Low complexity" evidence="5">
    <location>
        <begin position="374"/>
        <end position="401"/>
    </location>
</feature>
<evidence type="ECO:0000313" key="8">
    <source>
        <dbReference type="RefSeq" id="XP_006813926.1"/>
    </source>
</evidence>
<keyword evidence="7" id="KW-1185">Reference proteome</keyword>
<dbReference type="InterPro" id="IPR038545">
    <property type="entry name" value="Znf_DBF_sf"/>
</dbReference>
<evidence type="ECO:0000256" key="4">
    <source>
        <dbReference type="PROSITE-ProRule" id="PRU00600"/>
    </source>
</evidence>
<feature type="domain" description="DBF4-type" evidence="6">
    <location>
        <begin position="249"/>
        <end position="298"/>
    </location>
</feature>
<feature type="region of interest" description="Disordered" evidence="5">
    <location>
        <begin position="364"/>
        <end position="410"/>
    </location>
</feature>
<sequence>MRKRKDTDDRRGEEKPATHCSDAGSYYNQPRTKGTPVKAKRKLSLEEGPLESKSFYLHLKCSFTQIGNIEKDIKGLGGKVESFLSKNITYVVSDRLPVRLKEQRGSCSSSARSPGYYGASSPSPGSSESPSYGQTAPLTRGRLLLQKAVHCRAGCSDVLANAKAWGVKIVPLDDFKVWISDAKKPRPRRLIDCFMKVEDDAYIYKPSYRQFGKSAWPSLFESSFKSRACRSRYQQVTVTKTTPVEVEDDSKQEGYCECCLERYDDIHEHITRSYHRAFANKESNYWGVEALTQQFPSVQQFVERFAPNLSPCKTVVISPLRKRRRLDQDKEINTSIEMLTGNGIDIEDERLATANQKADLLMSTEVNPPTDTKPVTPTEVNPPTDTEPVTPTEVNPPTDTELVTPPNENDDNMPTLSGTNMGKDNVTDARTVNSVHVIPIEDVSASSEYDVLLISPVHTNPSLLSLGEFGTRHKSVETVINNTLLPNYSGIPQERNRLCNNDLNLVKHQTEPTFIESVKPVTNGTASQTPSTCIANAQSLPVSEKDVIPEIDHELMDCVAQVMQNIGQWEESDDARKPEEPYFVKFEPQAWNPFTSLSQLPHFRGLTFAFNEHAHDDVFQNDAMETGPPILSPQIYLSQSSQMGTEIDKFKNEVSCENTCVDFIDLQVQENVDKLENDMNSFNDGTCSNINCKFDETCNYDHDVIAIEDGNLSACNKWDPALCSLPAFIGLTERIKLNRRRCRVESDSTPKFIQTPLRHKNTKVPKSKQKRKQRVLAL</sequence>
<dbReference type="InterPro" id="IPR006572">
    <property type="entry name" value="Znf_DBF"/>
</dbReference>
<dbReference type="Gene3D" id="6.10.250.3410">
    <property type="entry name" value="DBF zinc finger"/>
    <property type="match status" value="1"/>
</dbReference>
<feature type="compositionally biased region" description="Basic residues" evidence="5">
    <location>
        <begin position="757"/>
        <end position="778"/>
    </location>
</feature>
<accession>A0ABM0M1N5</accession>
<reference evidence="8" key="1">
    <citation type="submission" date="2025-08" db="UniProtKB">
        <authorList>
            <consortium name="RefSeq"/>
        </authorList>
    </citation>
    <scope>IDENTIFICATION</scope>
    <source>
        <tissue evidence="8">Testes</tissue>
    </source>
</reference>
<evidence type="ECO:0000256" key="5">
    <source>
        <dbReference type="SAM" id="MobiDB-lite"/>
    </source>
</evidence>
<evidence type="ECO:0000256" key="3">
    <source>
        <dbReference type="ARBA" id="ARBA00022833"/>
    </source>
</evidence>
<proteinExistence type="predicted"/>